<gene>
    <name evidence="2" type="ORF">H2Y56_17030</name>
</gene>
<comment type="caution">
    <text evidence="2">The sequence shown here is derived from an EMBL/GenBank/DDBJ whole genome shotgun (WGS) entry which is preliminary data.</text>
</comment>
<evidence type="ECO:0000313" key="2">
    <source>
        <dbReference type="EMBL" id="MBA5233797.1"/>
    </source>
</evidence>
<dbReference type="RefSeq" id="WP_181830102.1">
    <property type="nucleotide sequence ID" value="NZ_CP104757.1"/>
</dbReference>
<evidence type="ECO:0000256" key="1">
    <source>
        <dbReference type="SAM" id="MobiDB-lite"/>
    </source>
</evidence>
<protein>
    <recommendedName>
        <fullName evidence="4">Transposase</fullName>
    </recommendedName>
</protein>
<evidence type="ECO:0008006" key="4">
    <source>
        <dbReference type="Google" id="ProtNLM"/>
    </source>
</evidence>
<reference evidence="2 3" key="1">
    <citation type="submission" date="2020-07" db="EMBL/GenBank/DDBJ databases">
        <title>Characterization of Pectobacterium aroidearum strains causing soft rot on Amorphophallus konjac.</title>
        <authorList>
            <person name="Xie H."/>
        </authorList>
    </citation>
    <scope>NUCLEOTIDE SEQUENCE [LARGE SCALE GENOMIC DNA]</scope>
    <source>
        <strain evidence="2 3">MY10</strain>
    </source>
</reference>
<keyword evidence="3" id="KW-1185">Reference proteome</keyword>
<name>A0ABR5ZGT2_9GAMM</name>
<sequence length="57" mass="6621">MTLGQCHRGEDNALLKQRDELYRMAQKAHPERWSSRTGNWQPEGTVTLNPEREKQAA</sequence>
<dbReference type="EMBL" id="JACERK010000009">
    <property type="protein sequence ID" value="MBA5233797.1"/>
    <property type="molecule type" value="Genomic_DNA"/>
</dbReference>
<accession>A0ABR5ZGT2</accession>
<proteinExistence type="predicted"/>
<evidence type="ECO:0000313" key="3">
    <source>
        <dbReference type="Proteomes" id="UP000530038"/>
    </source>
</evidence>
<feature type="region of interest" description="Disordered" evidence="1">
    <location>
        <begin position="26"/>
        <end position="57"/>
    </location>
</feature>
<organism evidence="2 3">
    <name type="scientific">Pectobacterium aroidearum</name>
    <dbReference type="NCBI Taxonomy" id="1201031"/>
    <lineage>
        <taxon>Bacteria</taxon>
        <taxon>Pseudomonadati</taxon>
        <taxon>Pseudomonadota</taxon>
        <taxon>Gammaproteobacteria</taxon>
        <taxon>Enterobacterales</taxon>
        <taxon>Pectobacteriaceae</taxon>
        <taxon>Pectobacterium</taxon>
    </lineage>
</organism>
<feature type="compositionally biased region" description="Polar residues" evidence="1">
    <location>
        <begin position="35"/>
        <end position="48"/>
    </location>
</feature>
<dbReference type="Proteomes" id="UP000530038">
    <property type="component" value="Unassembled WGS sequence"/>
</dbReference>